<organism evidence="1 2">
    <name type="scientific">Cotesia congregata</name>
    <name type="common">Parasitoid wasp</name>
    <name type="synonym">Apanteles congregatus</name>
    <dbReference type="NCBI Taxonomy" id="51543"/>
    <lineage>
        <taxon>Eukaryota</taxon>
        <taxon>Metazoa</taxon>
        <taxon>Ecdysozoa</taxon>
        <taxon>Arthropoda</taxon>
        <taxon>Hexapoda</taxon>
        <taxon>Insecta</taxon>
        <taxon>Pterygota</taxon>
        <taxon>Neoptera</taxon>
        <taxon>Endopterygota</taxon>
        <taxon>Hymenoptera</taxon>
        <taxon>Apocrita</taxon>
        <taxon>Ichneumonoidea</taxon>
        <taxon>Braconidae</taxon>
        <taxon>Microgastrinae</taxon>
        <taxon>Cotesia</taxon>
    </lineage>
</organism>
<gene>
    <name evidence="1" type="ORF">HICCMSTLAB_LOCUS11664</name>
</gene>
<evidence type="ECO:0000313" key="1">
    <source>
        <dbReference type="EMBL" id="CAG5103747.1"/>
    </source>
</evidence>
<keyword evidence="2" id="KW-1185">Reference proteome</keyword>
<comment type="caution">
    <text evidence="1">The sequence shown here is derived from an EMBL/GenBank/DDBJ whole genome shotgun (WGS) entry which is preliminary data.</text>
</comment>
<name>A0A8J2MYI7_COTCN</name>
<dbReference type="Proteomes" id="UP000786811">
    <property type="component" value="Unassembled WGS sequence"/>
</dbReference>
<dbReference type="EMBL" id="CAJNRD030001123">
    <property type="protein sequence ID" value="CAG5103747.1"/>
    <property type="molecule type" value="Genomic_DNA"/>
</dbReference>
<proteinExistence type="predicted"/>
<evidence type="ECO:0000313" key="2">
    <source>
        <dbReference type="Proteomes" id="UP000786811"/>
    </source>
</evidence>
<protein>
    <submittedName>
        <fullName evidence="1">Uncharacterized protein</fullName>
    </submittedName>
</protein>
<accession>A0A8J2MYI7</accession>
<reference evidence="1" key="1">
    <citation type="submission" date="2021-04" db="EMBL/GenBank/DDBJ databases">
        <authorList>
            <person name="Chebbi M.A.C M."/>
        </authorList>
    </citation>
    <scope>NUCLEOTIDE SEQUENCE</scope>
</reference>
<sequence length="162" mass="18331">MKISAAAILVLCVVIDQKYFEFIYKAMVHGGLLDIFKGKDKALDEASGGYLPGKYFYGYHLDIKRGIIMPPQNNFLTAAPLGNADAPAEFYQTMNMSNALQFGSGYTFRKWLRGTELTFNDPLEYGNYTVHMDFDTPDGKWALGLYFNFVVDENSMCTVHEF</sequence>
<dbReference type="AlphaFoldDB" id="A0A8J2MYI7"/>